<dbReference type="SUPFAM" id="SSF48371">
    <property type="entry name" value="ARM repeat"/>
    <property type="match status" value="2"/>
</dbReference>
<dbReference type="PANTHER" id="PTHR11139">
    <property type="entry name" value="ATAXIA TELANGIECTASIA MUTATED ATM -RELATED"/>
    <property type="match status" value="1"/>
</dbReference>
<dbReference type="AlphaFoldDB" id="A0A1S3XCB4"/>
<evidence type="ECO:0000256" key="3">
    <source>
        <dbReference type="ARBA" id="ARBA00022763"/>
    </source>
</evidence>
<evidence type="ECO:0000256" key="2">
    <source>
        <dbReference type="ARBA" id="ARBA00022527"/>
    </source>
</evidence>
<dbReference type="GO" id="GO:0004674">
    <property type="term" value="F:protein serine/threonine kinase activity"/>
    <property type="evidence" value="ECO:0000318"/>
    <property type="project" value="GO_Central"/>
</dbReference>
<dbReference type="GO" id="GO:0005634">
    <property type="term" value="C:nucleus"/>
    <property type="evidence" value="ECO:0000318"/>
    <property type="project" value="GO_Central"/>
</dbReference>
<keyword evidence="3" id="KW-0227">DNA damage</keyword>
<comment type="subcellular location">
    <subcellularLocation>
        <location evidence="1">Nucleus</location>
    </subcellularLocation>
</comment>
<gene>
    <name evidence="6" type="primary">LOC107763495</name>
</gene>
<evidence type="ECO:0000256" key="1">
    <source>
        <dbReference type="ARBA" id="ARBA00004123"/>
    </source>
</evidence>
<evidence type="ECO:0000256" key="4">
    <source>
        <dbReference type="ARBA" id="ARBA00023242"/>
    </source>
</evidence>
<dbReference type="InterPro" id="IPR050517">
    <property type="entry name" value="DDR_Repair_Kinase"/>
</dbReference>
<dbReference type="GO" id="GO:0000077">
    <property type="term" value="P:DNA damage checkpoint signaling"/>
    <property type="evidence" value="ECO:0000318"/>
    <property type="project" value="GO_Central"/>
</dbReference>
<evidence type="ECO:0000256" key="5">
    <source>
        <dbReference type="SAM" id="MobiDB-lite"/>
    </source>
</evidence>
<dbReference type="KEGG" id="nta:107763495"/>
<evidence type="ECO:0000313" key="6">
    <source>
        <dbReference type="RefSeq" id="XP_016437464.1"/>
    </source>
</evidence>
<dbReference type="GO" id="GO:0005694">
    <property type="term" value="C:chromosome"/>
    <property type="evidence" value="ECO:0000318"/>
    <property type="project" value="GO_Central"/>
</dbReference>
<dbReference type="OMA" id="HERDKEY"/>
<dbReference type="OrthoDB" id="381190at2759"/>
<dbReference type="GO" id="GO:0000723">
    <property type="term" value="P:telomere maintenance"/>
    <property type="evidence" value="ECO:0000318"/>
    <property type="project" value="GO_Central"/>
</dbReference>
<keyword evidence="2" id="KW-0723">Serine/threonine-protein kinase</keyword>
<feature type="region of interest" description="Disordered" evidence="5">
    <location>
        <begin position="399"/>
        <end position="421"/>
    </location>
</feature>
<keyword evidence="2" id="KW-0808">Transferase</keyword>
<name>A0A1S3XCB4_TOBAC</name>
<protein>
    <submittedName>
        <fullName evidence="6">Serine/threonine-protein kinase ATR-like isoform X1</fullName>
    </submittedName>
</protein>
<organism evidence="6">
    <name type="scientific">Nicotiana tabacum</name>
    <name type="common">Common tobacco</name>
    <dbReference type="NCBI Taxonomy" id="4097"/>
    <lineage>
        <taxon>Eukaryota</taxon>
        <taxon>Viridiplantae</taxon>
        <taxon>Streptophyta</taxon>
        <taxon>Embryophyta</taxon>
        <taxon>Tracheophyta</taxon>
        <taxon>Spermatophyta</taxon>
        <taxon>Magnoliopsida</taxon>
        <taxon>eudicotyledons</taxon>
        <taxon>Gunneridae</taxon>
        <taxon>Pentapetalae</taxon>
        <taxon>asterids</taxon>
        <taxon>lamiids</taxon>
        <taxon>Solanales</taxon>
        <taxon>Solanaceae</taxon>
        <taxon>Nicotianoideae</taxon>
        <taxon>Nicotianeae</taxon>
        <taxon>Nicotiana</taxon>
    </lineage>
</organism>
<feature type="compositionally biased region" description="Basic and acidic residues" evidence="5">
    <location>
        <begin position="405"/>
        <end position="420"/>
    </location>
</feature>
<keyword evidence="2" id="KW-0418">Kinase</keyword>
<dbReference type="PANTHER" id="PTHR11139:SF69">
    <property type="entry name" value="SERINE_THREONINE-PROTEIN KINASE ATR"/>
    <property type="match status" value="1"/>
</dbReference>
<dbReference type="PaxDb" id="4097-A0A1S3XCB4"/>
<dbReference type="InterPro" id="IPR016024">
    <property type="entry name" value="ARM-type_fold"/>
</dbReference>
<accession>A0A1S3XCB4</accession>
<dbReference type="RefSeq" id="XP_016437464.1">
    <property type="nucleotide sequence ID" value="XM_016581978.1"/>
</dbReference>
<keyword evidence="4" id="KW-0539">Nucleus</keyword>
<proteinExistence type="predicted"/>
<reference evidence="6" key="1">
    <citation type="submission" date="2025-08" db="UniProtKB">
        <authorList>
            <consortium name="RefSeq"/>
        </authorList>
    </citation>
    <scope>IDENTIFICATION</scope>
</reference>
<sequence length="1078" mass="120908">MANLSSLVHELREAASSSTPPNIRNDDALEVRFRAVLPNLLNAYVVPSSSAIEREVFAVLRLISHTAKNFPGVYYHGKASAVLPVIGRILPFLAEPTFRSRHGVVIETIGALLSTLRTGDRDAYRQFFMDTISVVEDLLSVASLCDKPSSTESRKVLLRCFSESLCGGWSNHDTTVLSDLPLCCKPSDGNGILINVKGKERWQPFASSSIKILCKCLTEGTLYVEGLLETSSVLSACTLLCYGDADVHMACFDLLRIIGAAMNHEIIPVERLIQLIMTILRGDEDALPVFSNTTYDSSIGGCLHVLYSSCPDDIVRSTSADLVNIFPHSLLKTRSLVLKDALCLAYTRIAKTCPPHIWRPESLIHLLYSPTPIMPLIECFQVALSRLFPDLTGGKSVNNDETDLSDVHESPRAAEKRPGEDLEISNAKHQKIDDENRCSSIKYDDVIKLSHGFGSLGEKQFADHMRSSLTLFIKLLKPPSQESSTLGPEVALTALSTLCIIFCRYPHMDLSIQIFHQMYEWVPWVCEQAKQKFPFPIDLHFLLEAIHNLLIIAGSVPTESKYFKTKGGNSALMQSLIRLSWTGSQSTDTHSLSKAKIISLRVLSKMGAVLQGGNDLDILDLGLHDTAEDVRIEAVISMPVILMWSGFGLLSHMFKRLEILEKEADGRINKVIPGCLGYLACLYASCTTGVLTECQCKFYLPKDNIRLNMTMDDLAGGFWCSKCDRNGLVNPSNSTVLCPPYLQKKESTRDHDYVYLQSIFFRLLFDESSEDVQLACVRVVQRILLHGTENILIKTRYEWLKCVDFLLIHRKRAIRESFSKQIGFFIEEPILNCLFLDEGGHESVSKSKERKFIDKIKHAFETADDPLVFATLLEATAEIMKVVEVQSQSFMFSLILLIDQLDNPHVTVRIIASRLIIRSCYFHLKGGFELILSRFLHIRNEFFDYLSIRLASRPKMVEEFAGAILGIDTEELVQRMVPVVLPKLVVTQQDNDQAIFTLYELAKCLNTDMVQLIVNWLPKVLAYALHRADGQELLSVLQFYHEQTGSNKQEIFAAALPALLDELVCFTDEDESNEISKR</sequence>
<dbReference type="STRING" id="4097.A0A1S3XCB4"/>
<dbReference type="GO" id="GO:0006281">
    <property type="term" value="P:DNA repair"/>
    <property type="evidence" value="ECO:0000318"/>
    <property type="project" value="GO_Central"/>
</dbReference>